<evidence type="ECO:0000313" key="3">
    <source>
        <dbReference type="Proteomes" id="UP001218218"/>
    </source>
</evidence>
<protein>
    <submittedName>
        <fullName evidence="2">Uncharacterized protein</fullName>
    </submittedName>
</protein>
<comment type="caution">
    <text evidence="2">The sequence shown here is derived from an EMBL/GenBank/DDBJ whole genome shotgun (WGS) entry which is preliminary data.</text>
</comment>
<dbReference type="EMBL" id="JARIHO010000006">
    <property type="protein sequence ID" value="KAJ7359498.1"/>
    <property type="molecule type" value="Genomic_DNA"/>
</dbReference>
<evidence type="ECO:0000313" key="2">
    <source>
        <dbReference type="EMBL" id="KAJ7359498.1"/>
    </source>
</evidence>
<dbReference type="Proteomes" id="UP001218218">
    <property type="component" value="Unassembled WGS sequence"/>
</dbReference>
<feature type="signal peptide" evidence="1">
    <location>
        <begin position="1"/>
        <end position="20"/>
    </location>
</feature>
<accession>A0AAD7AIB1</accession>
<name>A0AAD7AIB1_9AGAR</name>
<feature type="chain" id="PRO_5042205311" evidence="1">
    <location>
        <begin position="21"/>
        <end position="174"/>
    </location>
</feature>
<dbReference type="AlphaFoldDB" id="A0AAD7AIB1"/>
<evidence type="ECO:0000256" key="1">
    <source>
        <dbReference type="SAM" id="SignalP"/>
    </source>
</evidence>
<organism evidence="2 3">
    <name type="scientific">Mycena albidolilacea</name>
    <dbReference type="NCBI Taxonomy" id="1033008"/>
    <lineage>
        <taxon>Eukaryota</taxon>
        <taxon>Fungi</taxon>
        <taxon>Dikarya</taxon>
        <taxon>Basidiomycota</taxon>
        <taxon>Agaricomycotina</taxon>
        <taxon>Agaricomycetes</taxon>
        <taxon>Agaricomycetidae</taxon>
        <taxon>Agaricales</taxon>
        <taxon>Marasmiineae</taxon>
        <taxon>Mycenaceae</taxon>
        <taxon>Mycena</taxon>
    </lineage>
</organism>
<gene>
    <name evidence="2" type="ORF">DFH08DRAFT_846200</name>
</gene>
<keyword evidence="3" id="KW-1185">Reference proteome</keyword>
<keyword evidence="1" id="KW-0732">Signal</keyword>
<proteinExistence type="predicted"/>
<reference evidence="2" key="1">
    <citation type="submission" date="2023-03" db="EMBL/GenBank/DDBJ databases">
        <title>Massive genome expansion in bonnet fungi (Mycena s.s.) driven by repeated elements and novel gene families across ecological guilds.</title>
        <authorList>
            <consortium name="Lawrence Berkeley National Laboratory"/>
            <person name="Harder C.B."/>
            <person name="Miyauchi S."/>
            <person name="Viragh M."/>
            <person name="Kuo A."/>
            <person name="Thoen E."/>
            <person name="Andreopoulos B."/>
            <person name="Lu D."/>
            <person name="Skrede I."/>
            <person name="Drula E."/>
            <person name="Henrissat B."/>
            <person name="Morin E."/>
            <person name="Kohler A."/>
            <person name="Barry K."/>
            <person name="LaButti K."/>
            <person name="Morin E."/>
            <person name="Salamov A."/>
            <person name="Lipzen A."/>
            <person name="Mereny Z."/>
            <person name="Hegedus B."/>
            <person name="Baldrian P."/>
            <person name="Stursova M."/>
            <person name="Weitz H."/>
            <person name="Taylor A."/>
            <person name="Grigoriev I.V."/>
            <person name="Nagy L.G."/>
            <person name="Martin F."/>
            <person name="Kauserud H."/>
        </authorList>
    </citation>
    <scope>NUCLEOTIDE SEQUENCE</scope>
    <source>
        <strain evidence="2">CBHHK002</strain>
    </source>
</reference>
<sequence>MLRPLHFFLGSLAVLVTASARRSPRSAPSGSWGSSVYQELFLWNNNPNTTFSLLNATCHSQCDTVHQTFKNCTTTAPHISQCLCTDHIGTELDNCVSCIAAVTDSKLLNFTAKLGLHHWYADCQINGHNVSQPQVNTTSGLALAASSECRNVSLEFAALGVLGTIMVSFISCIL</sequence>